<protein>
    <submittedName>
        <fullName evidence="1">Uncharacterized protein</fullName>
    </submittedName>
</protein>
<dbReference type="EMBL" id="BMAV01007342">
    <property type="protein sequence ID" value="GFY50173.1"/>
    <property type="molecule type" value="Genomic_DNA"/>
</dbReference>
<evidence type="ECO:0000313" key="1">
    <source>
        <dbReference type="EMBL" id="GFY50173.1"/>
    </source>
</evidence>
<dbReference type="Proteomes" id="UP000886998">
    <property type="component" value="Unassembled WGS sequence"/>
</dbReference>
<proteinExistence type="predicted"/>
<evidence type="ECO:0000313" key="2">
    <source>
        <dbReference type="Proteomes" id="UP000886998"/>
    </source>
</evidence>
<accession>A0A8X6XB64</accession>
<comment type="caution">
    <text evidence="1">The sequence shown here is derived from an EMBL/GenBank/DDBJ whole genome shotgun (WGS) entry which is preliminary data.</text>
</comment>
<reference evidence="1" key="1">
    <citation type="submission" date="2020-08" db="EMBL/GenBank/DDBJ databases">
        <title>Multicomponent nature underlies the extraordinary mechanical properties of spider dragline silk.</title>
        <authorList>
            <person name="Kono N."/>
            <person name="Nakamura H."/>
            <person name="Mori M."/>
            <person name="Yoshida Y."/>
            <person name="Ohtoshi R."/>
            <person name="Malay A.D."/>
            <person name="Moran D.A.P."/>
            <person name="Tomita M."/>
            <person name="Numata K."/>
            <person name="Arakawa K."/>
        </authorList>
    </citation>
    <scope>NUCLEOTIDE SEQUENCE</scope>
</reference>
<organism evidence="1 2">
    <name type="scientific">Trichonephila inaurata madagascariensis</name>
    <dbReference type="NCBI Taxonomy" id="2747483"/>
    <lineage>
        <taxon>Eukaryota</taxon>
        <taxon>Metazoa</taxon>
        <taxon>Ecdysozoa</taxon>
        <taxon>Arthropoda</taxon>
        <taxon>Chelicerata</taxon>
        <taxon>Arachnida</taxon>
        <taxon>Araneae</taxon>
        <taxon>Araneomorphae</taxon>
        <taxon>Entelegynae</taxon>
        <taxon>Araneoidea</taxon>
        <taxon>Nephilidae</taxon>
        <taxon>Trichonephila</taxon>
        <taxon>Trichonephila inaurata</taxon>
    </lineage>
</organism>
<name>A0A8X6XB64_9ARAC</name>
<gene>
    <name evidence="1" type="ORF">TNIN_132371</name>
</gene>
<keyword evidence="2" id="KW-1185">Reference proteome</keyword>
<sequence length="81" mass="8927">MYHSFSELTNAFSKRCGGELYTMKAAGHHMGSFPASRGALVLGRWHALLGHAKSCPVMRGLVDDPLPQRKCRQNSHCQTSV</sequence>
<dbReference type="AlphaFoldDB" id="A0A8X6XB64"/>